<dbReference type="Proteomes" id="UP000321570">
    <property type="component" value="Unassembled WGS sequence"/>
</dbReference>
<dbReference type="AlphaFoldDB" id="A0A564YQR8"/>
<gene>
    <name evidence="1" type="ORF">WMSIL1_LOCUS8371</name>
</gene>
<keyword evidence="2" id="KW-1185">Reference proteome</keyword>
<accession>A0A564YQR8</accession>
<name>A0A564YQR8_HYMDI</name>
<evidence type="ECO:0000313" key="2">
    <source>
        <dbReference type="Proteomes" id="UP000321570"/>
    </source>
</evidence>
<organism evidence="1 2">
    <name type="scientific">Hymenolepis diminuta</name>
    <name type="common">Rat tapeworm</name>
    <dbReference type="NCBI Taxonomy" id="6216"/>
    <lineage>
        <taxon>Eukaryota</taxon>
        <taxon>Metazoa</taxon>
        <taxon>Spiralia</taxon>
        <taxon>Lophotrochozoa</taxon>
        <taxon>Platyhelminthes</taxon>
        <taxon>Cestoda</taxon>
        <taxon>Eucestoda</taxon>
        <taxon>Cyclophyllidea</taxon>
        <taxon>Hymenolepididae</taxon>
        <taxon>Hymenolepis</taxon>
    </lineage>
</organism>
<evidence type="ECO:0000313" key="1">
    <source>
        <dbReference type="EMBL" id="VUZ49028.1"/>
    </source>
</evidence>
<sequence>MPWSVYVRVKPMLVCSTKRQILVDDTCNDPEEIVLADSVPNTKGTILEVVAKNVGEATLTSTQNPICSQTSILWSLSDLSLAGPNPEMPYQIYSK</sequence>
<dbReference type="EMBL" id="CABIJS010000322">
    <property type="protein sequence ID" value="VUZ49028.1"/>
    <property type="molecule type" value="Genomic_DNA"/>
</dbReference>
<reference evidence="1 2" key="1">
    <citation type="submission" date="2019-07" db="EMBL/GenBank/DDBJ databases">
        <authorList>
            <person name="Jastrzebski P J."/>
            <person name="Paukszto L."/>
            <person name="Jastrzebski P J."/>
        </authorList>
    </citation>
    <scope>NUCLEOTIDE SEQUENCE [LARGE SCALE GENOMIC DNA]</scope>
    <source>
        <strain evidence="1 2">WMS-il1</strain>
    </source>
</reference>
<proteinExistence type="predicted"/>
<protein>
    <submittedName>
        <fullName evidence="1">Uncharacterized protein</fullName>
    </submittedName>
</protein>